<dbReference type="GO" id="GO:0003677">
    <property type="term" value="F:DNA binding"/>
    <property type="evidence" value="ECO:0007669"/>
    <property type="project" value="UniProtKB-KW"/>
</dbReference>
<evidence type="ECO:0000256" key="1">
    <source>
        <dbReference type="ARBA" id="ARBA00023125"/>
    </source>
</evidence>
<name>A0A200NEG9_SHIFL</name>
<dbReference type="PROSITE" id="PS00622">
    <property type="entry name" value="HTH_LUXR_1"/>
    <property type="match status" value="1"/>
</dbReference>
<dbReference type="Proteomes" id="UP000032424">
    <property type="component" value="Chromosome 1"/>
</dbReference>
<dbReference type="SUPFAM" id="SSF46894">
    <property type="entry name" value="C-terminal effector domain of the bipartite response regulators"/>
    <property type="match status" value="1"/>
</dbReference>
<reference evidence="3 5" key="1">
    <citation type="submission" date="2014-07" db="EMBL/GenBank/DDBJ databases">
        <authorList>
            <person name="Aslett M.A."/>
            <person name="De Silva N."/>
        </authorList>
    </citation>
    <scope>NUCLEOTIDE SEQUENCE [LARGE SCALE GENOMIC DNA]</scope>
    <source>
        <strain evidence="5">NCTC1</strain>
    </source>
</reference>
<proteinExistence type="predicted"/>
<keyword evidence="1" id="KW-0238">DNA-binding</keyword>
<evidence type="ECO:0000313" key="4">
    <source>
        <dbReference type="EMBL" id="SUI62990.1"/>
    </source>
</evidence>
<dbReference type="AlphaFoldDB" id="A0A200NEG9"/>
<dbReference type="Gene3D" id="1.10.10.10">
    <property type="entry name" value="Winged helix-like DNA-binding domain superfamily/Winged helix DNA-binding domain"/>
    <property type="match status" value="1"/>
</dbReference>
<gene>
    <name evidence="3" type="ORF">NCTC1_03800</name>
    <name evidence="4" type="ORF">NCTC9783_01204</name>
</gene>
<dbReference type="SMART" id="SM00421">
    <property type="entry name" value="HTH_LUXR"/>
    <property type="match status" value="1"/>
</dbReference>
<dbReference type="KEGG" id="sft:NCTC1_03800"/>
<dbReference type="InterPro" id="IPR036388">
    <property type="entry name" value="WH-like_DNA-bd_sf"/>
</dbReference>
<accession>A0A200NEG9</accession>
<dbReference type="InterPro" id="IPR016032">
    <property type="entry name" value="Sig_transdc_resp-reg_C-effctor"/>
</dbReference>
<dbReference type="InterPro" id="IPR000792">
    <property type="entry name" value="Tscrpt_reg_LuxR_C"/>
</dbReference>
<organism evidence="4 6">
    <name type="scientific">Shigella flexneri</name>
    <dbReference type="NCBI Taxonomy" id="623"/>
    <lineage>
        <taxon>Bacteria</taxon>
        <taxon>Pseudomonadati</taxon>
        <taxon>Pseudomonadota</taxon>
        <taxon>Gammaproteobacteria</taxon>
        <taxon>Enterobacterales</taxon>
        <taxon>Enterobacteriaceae</taxon>
        <taxon>Shigella</taxon>
    </lineage>
</organism>
<sequence>MVNDLTYKKLESTNINCNILSPENTTWTNVTVIGLDLFAICGVCSLLKRVGGVKLQVFTSLPTDMNVLTDSSIVIWVKMRHDGLPELAGHIVKVCRRYRLMRQLVISDAIPEGMTNDIGPLSRVWLTHGSAKVDILLSSLRKVLNAHCLPGPLFIKRLGRVQWRVLLLRAKGISTRKIAEICGIGLKTVSAHESAIRERLGTRNKSEYVWLVRNAQLIQQAIPALGRDASRYERCNNMRTKQKV</sequence>
<evidence type="ECO:0000313" key="3">
    <source>
        <dbReference type="EMBL" id="CDX08911.1"/>
    </source>
</evidence>
<dbReference type="Pfam" id="PF00196">
    <property type="entry name" value="GerE"/>
    <property type="match status" value="1"/>
</dbReference>
<dbReference type="EMBL" id="UGYT01000001">
    <property type="protein sequence ID" value="SUI62990.1"/>
    <property type="molecule type" value="Genomic_DNA"/>
</dbReference>
<dbReference type="EMBL" id="LM651928">
    <property type="protein sequence ID" value="CDX08911.1"/>
    <property type="molecule type" value="Genomic_DNA"/>
</dbReference>
<dbReference type="GO" id="GO:0006355">
    <property type="term" value="P:regulation of DNA-templated transcription"/>
    <property type="evidence" value="ECO:0007669"/>
    <property type="project" value="InterPro"/>
</dbReference>
<evidence type="ECO:0000313" key="5">
    <source>
        <dbReference type="Proteomes" id="UP000032424"/>
    </source>
</evidence>
<protein>
    <submittedName>
        <fullName evidence="4">Bacterial regulatory proteins, luxR family</fullName>
    </submittedName>
</protein>
<reference evidence="4 6" key="2">
    <citation type="submission" date="2018-06" db="EMBL/GenBank/DDBJ databases">
        <authorList>
            <consortium name="Pathogen Informatics"/>
            <person name="Doyle S."/>
        </authorList>
    </citation>
    <scope>NUCLEOTIDE SEQUENCE [LARGE SCALE GENOMIC DNA]</scope>
    <source>
        <strain evidence="4 6">NCTC9783</strain>
    </source>
</reference>
<dbReference type="RefSeq" id="WP_000245840.1">
    <property type="nucleotide sequence ID" value="NZ_BSBP01000208.1"/>
</dbReference>
<evidence type="ECO:0000313" key="6">
    <source>
        <dbReference type="Proteomes" id="UP000254880"/>
    </source>
</evidence>
<feature type="domain" description="HTH luxR-type" evidence="2">
    <location>
        <begin position="172"/>
        <end position="199"/>
    </location>
</feature>
<dbReference type="Proteomes" id="UP000254880">
    <property type="component" value="Unassembled WGS sequence"/>
</dbReference>
<evidence type="ECO:0000259" key="2">
    <source>
        <dbReference type="PROSITE" id="PS00622"/>
    </source>
</evidence>